<dbReference type="Pfam" id="PF13231">
    <property type="entry name" value="PMT_2"/>
    <property type="match status" value="1"/>
</dbReference>
<dbReference type="InterPro" id="IPR050297">
    <property type="entry name" value="LipidA_mod_glycosyltrf_83"/>
</dbReference>
<evidence type="ECO:0000256" key="1">
    <source>
        <dbReference type="ARBA" id="ARBA00004651"/>
    </source>
</evidence>
<feature type="transmembrane region" description="Helical" evidence="9">
    <location>
        <begin position="488"/>
        <end position="506"/>
    </location>
</feature>
<dbReference type="AlphaFoldDB" id="A0A327YH97"/>
<dbReference type="InterPro" id="IPR038731">
    <property type="entry name" value="RgtA/B/C-like"/>
</dbReference>
<reference evidence="12 13" key="1">
    <citation type="submission" date="2018-06" db="EMBL/GenBank/DDBJ databases">
        <title>Genomic Encyclopedia of Type Strains, Phase III (KMG-III): the genomes of soil and plant-associated and newly described type strains.</title>
        <authorList>
            <person name="Whitman W."/>
        </authorList>
    </citation>
    <scope>NUCLEOTIDE SEQUENCE [LARGE SCALE GENOMIC DNA]</scope>
    <source>
        <strain evidence="12 13">CGMCC 1.8979</strain>
    </source>
</reference>
<feature type="transmembrane region" description="Helical" evidence="9">
    <location>
        <begin position="123"/>
        <end position="141"/>
    </location>
</feature>
<feature type="transmembrane region" description="Helical" evidence="9">
    <location>
        <begin position="99"/>
        <end position="116"/>
    </location>
</feature>
<feature type="domain" description="Glycosyltransferase RgtA/B/C/D-like" evidence="10">
    <location>
        <begin position="95"/>
        <end position="250"/>
    </location>
</feature>
<evidence type="ECO:0000256" key="4">
    <source>
        <dbReference type="ARBA" id="ARBA00022679"/>
    </source>
</evidence>
<feature type="transmembrane region" description="Helical" evidence="9">
    <location>
        <begin position="147"/>
        <end position="163"/>
    </location>
</feature>
<dbReference type="GO" id="GO:0005886">
    <property type="term" value="C:plasma membrane"/>
    <property type="evidence" value="ECO:0007669"/>
    <property type="project" value="UniProtKB-SubCell"/>
</dbReference>
<evidence type="ECO:0000256" key="6">
    <source>
        <dbReference type="ARBA" id="ARBA00022989"/>
    </source>
</evidence>
<gene>
    <name evidence="12" type="ORF">B0I26_10563</name>
</gene>
<feature type="transmembrane region" description="Helical" evidence="9">
    <location>
        <begin position="194"/>
        <end position="224"/>
    </location>
</feature>
<evidence type="ECO:0000256" key="9">
    <source>
        <dbReference type="SAM" id="Phobius"/>
    </source>
</evidence>
<dbReference type="PANTHER" id="PTHR33908">
    <property type="entry name" value="MANNOSYLTRANSFERASE YKCB-RELATED"/>
    <property type="match status" value="1"/>
</dbReference>
<dbReference type="InterPro" id="IPR056785">
    <property type="entry name" value="YkcA/B-like_C"/>
</dbReference>
<keyword evidence="4 12" id="KW-0808">Transferase</keyword>
<dbReference type="GO" id="GO:0016763">
    <property type="term" value="F:pentosyltransferase activity"/>
    <property type="evidence" value="ECO:0007669"/>
    <property type="project" value="TreeGrafter"/>
</dbReference>
<feature type="compositionally biased region" description="Low complexity" evidence="8">
    <location>
        <begin position="355"/>
        <end position="375"/>
    </location>
</feature>
<feature type="transmembrane region" description="Helical" evidence="9">
    <location>
        <begin position="401"/>
        <end position="419"/>
    </location>
</feature>
<keyword evidence="7 9" id="KW-0472">Membrane</keyword>
<feature type="region of interest" description="Disordered" evidence="8">
    <location>
        <begin position="290"/>
        <end position="379"/>
    </location>
</feature>
<evidence type="ECO:0000256" key="8">
    <source>
        <dbReference type="SAM" id="MobiDB-lite"/>
    </source>
</evidence>
<sequence>MNERGDRKCDGAATTLLKNVKMKKGVCEADMKAKLRGRVDVWLIAIFLLSVFLNFYNIGNAGSNVYYTAAAKSMTANWKAFFFASLDPAGFITVDKPPVALWFQALSVAIFGVSDWSVLLPEAIAGVLSTLLIYFIVKPIFGRAPALWSSLIFACTPIFVAVARTNNIDAILIFTLLAAAWALMKSVHKQKISWLLFSFALVGIGFNMKMLQAYMVLPAFYLFYFLADKANWKKRIGHLSLATVVLFVISISYAAVADSIPKDKRPYIGSSQTNSVFELAFGYNGVGRLTGEAGPGGNHSSDGNMPRMNPQTNEQNQGNALLGVPPQGTPNINSQINDENGNQGNGSLPSPPQGMPGMNPGEMGNFGPNESQPPGRMGGIGGETGEPGLFRLFNQQMAGQISWLLPFVLFSLIGLIVSIRKQRALTLPHQFTMFWFIWLIPMMGFFSIAGFFHRYYLSMMAPAIAVITAIGSTILWEFYKEKRDWSQWLLPTAFLVTFLFEAYVLFQNRSSIHVSWMLVIALLGLAIFAFIVAFRNKEKTAYYTKIAGMIGLLIMPFYWSLTPVLYGGNSAIPYAGPDLRHSGQQGDRMMAGGMEREANSSLIEYLEKNYNGEKYLVATFRANTAAQIMLKTDKAVMAMGGFLGSDPVLTPEKLEQIVKKGEVRYFLISGFGGGGESNSELIQWIQKHCKEVPQEEWQKGQTSADRHPFGTDRAEKLYKYEG</sequence>
<evidence type="ECO:0000313" key="12">
    <source>
        <dbReference type="EMBL" id="RAK19881.1"/>
    </source>
</evidence>
<dbReference type="GO" id="GO:0009103">
    <property type="term" value="P:lipopolysaccharide biosynthetic process"/>
    <property type="evidence" value="ECO:0007669"/>
    <property type="project" value="UniProtKB-ARBA"/>
</dbReference>
<evidence type="ECO:0000313" key="13">
    <source>
        <dbReference type="Proteomes" id="UP000248555"/>
    </source>
</evidence>
<keyword evidence="3 12" id="KW-0328">Glycosyltransferase</keyword>
<feature type="transmembrane region" description="Helical" evidence="9">
    <location>
        <begin position="41"/>
        <end position="58"/>
    </location>
</feature>
<feature type="domain" description="Putative mannosyltransferase YkcA/B-like C-terminal" evidence="11">
    <location>
        <begin position="602"/>
        <end position="688"/>
    </location>
</feature>
<proteinExistence type="predicted"/>
<name>A0A327YH97_9BACL</name>
<evidence type="ECO:0000256" key="2">
    <source>
        <dbReference type="ARBA" id="ARBA00022475"/>
    </source>
</evidence>
<comment type="caution">
    <text evidence="12">The sequence shown here is derived from an EMBL/GenBank/DDBJ whole genome shotgun (WGS) entry which is preliminary data.</text>
</comment>
<feature type="compositionally biased region" description="Polar residues" evidence="8">
    <location>
        <begin position="298"/>
        <end position="319"/>
    </location>
</feature>
<feature type="transmembrane region" description="Helical" evidence="9">
    <location>
        <begin position="236"/>
        <end position="256"/>
    </location>
</feature>
<keyword evidence="2" id="KW-1003">Cell membrane</keyword>
<feature type="transmembrane region" description="Helical" evidence="9">
    <location>
        <begin position="546"/>
        <end position="566"/>
    </location>
</feature>
<comment type="subcellular location">
    <subcellularLocation>
        <location evidence="1">Cell membrane</location>
        <topology evidence="1">Multi-pass membrane protein</topology>
    </subcellularLocation>
</comment>
<feature type="compositionally biased region" description="Polar residues" evidence="8">
    <location>
        <begin position="329"/>
        <end position="348"/>
    </location>
</feature>
<keyword evidence="5 9" id="KW-0812">Transmembrane</keyword>
<evidence type="ECO:0000259" key="11">
    <source>
        <dbReference type="Pfam" id="PF24878"/>
    </source>
</evidence>
<keyword evidence="6 9" id="KW-1133">Transmembrane helix</keyword>
<evidence type="ECO:0000256" key="3">
    <source>
        <dbReference type="ARBA" id="ARBA00022676"/>
    </source>
</evidence>
<evidence type="ECO:0000256" key="7">
    <source>
        <dbReference type="ARBA" id="ARBA00023136"/>
    </source>
</evidence>
<accession>A0A327YH97</accession>
<feature type="transmembrane region" description="Helical" evidence="9">
    <location>
        <begin position="455"/>
        <end position="476"/>
    </location>
</feature>
<dbReference type="PANTHER" id="PTHR33908:SF3">
    <property type="entry name" value="UNDECAPRENYL PHOSPHATE-ALPHA-4-AMINO-4-DEOXY-L-ARABINOSE ARABINOSYL TRANSFERASE"/>
    <property type="match status" value="1"/>
</dbReference>
<dbReference type="Pfam" id="PF24878">
    <property type="entry name" value="YkcB_C"/>
    <property type="match status" value="1"/>
</dbReference>
<organism evidence="12 13">
    <name type="scientific">Paranoxybacillus vitaminiphilus</name>
    <dbReference type="NCBI Taxonomy" id="581036"/>
    <lineage>
        <taxon>Bacteria</taxon>
        <taxon>Bacillati</taxon>
        <taxon>Bacillota</taxon>
        <taxon>Bacilli</taxon>
        <taxon>Bacillales</taxon>
        <taxon>Anoxybacillaceae</taxon>
        <taxon>Paranoxybacillus</taxon>
    </lineage>
</organism>
<protein>
    <submittedName>
        <fullName evidence="12">Dolichyl-phosphate-mannose-protein mannosyltransferase</fullName>
    </submittedName>
</protein>
<keyword evidence="13" id="KW-1185">Reference proteome</keyword>
<evidence type="ECO:0000256" key="5">
    <source>
        <dbReference type="ARBA" id="ARBA00022692"/>
    </source>
</evidence>
<dbReference type="Proteomes" id="UP000248555">
    <property type="component" value="Unassembled WGS sequence"/>
</dbReference>
<feature type="transmembrane region" description="Helical" evidence="9">
    <location>
        <begin position="512"/>
        <end position="534"/>
    </location>
</feature>
<dbReference type="GO" id="GO:0010041">
    <property type="term" value="P:response to iron(III) ion"/>
    <property type="evidence" value="ECO:0007669"/>
    <property type="project" value="TreeGrafter"/>
</dbReference>
<feature type="transmembrane region" description="Helical" evidence="9">
    <location>
        <begin position="431"/>
        <end position="449"/>
    </location>
</feature>
<evidence type="ECO:0000259" key="10">
    <source>
        <dbReference type="Pfam" id="PF13231"/>
    </source>
</evidence>
<dbReference type="EMBL" id="QLMH01000005">
    <property type="protein sequence ID" value="RAK19881.1"/>
    <property type="molecule type" value="Genomic_DNA"/>
</dbReference>
<feature type="transmembrane region" description="Helical" evidence="9">
    <location>
        <begin position="170"/>
        <end position="188"/>
    </location>
</feature>